<keyword evidence="6" id="KW-0378">Hydrolase</keyword>
<evidence type="ECO:0000313" key="13">
    <source>
        <dbReference type="Proteomes" id="UP001479436"/>
    </source>
</evidence>
<dbReference type="InterPro" id="IPR012341">
    <property type="entry name" value="6hp_glycosidase-like_sf"/>
</dbReference>
<sequence length="172" mass="19605">MPDLPSHSNEARAVGSRGNSFLRLFNPKILFRRRLVIFMLFSVVCLFLLYHSGLVESEKFNFHHSDGALVEQDEILPGDIKNASFVNEEPKLNNPADKLYDGLEHKKLSLDRQAKIRTALLSTWSAYFTHVLGQDEIEPVTKEGRQSHNGWGVTVVAWLDTFLVLSSQYVYI</sequence>
<evidence type="ECO:0000313" key="12">
    <source>
        <dbReference type="EMBL" id="KAK9680534.1"/>
    </source>
</evidence>
<evidence type="ECO:0000256" key="1">
    <source>
        <dbReference type="ARBA" id="ARBA00001913"/>
    </source>
</evidence>
<dbReference type="Proteomes" id="UP001479436">
    <property type="component" value="Unassembled WGS sequence"/>
</dbReference>
<keyword evidence="11" id="KW-0812">Transmembrane</keyword>
<dbReference type="InterPro" id="IPR036026">
    <property type="entry name" value="Seven-hairpin_glycosidases"/>
</dbReference>
<comment type="pathway">
    <text evidence="2">Protein modification; protein glycosylation.</text>
</comment>
<dbReference type="InterPro" id="IPR001382">
    <property type="entry name" value="Glyco_hydro_47"/>
</dbReference>
<accession>A0ABR2VNH9</accession>
<dbReference type="EC" id="3.2.1.113" evidence="4"/>
<evidence type="ECO:0000256" key="2">
    <source>
        <dbReference type="ARBA" id="ARBA00004922"/>
    </source>
</evidence>
<proteinExistence type="inferred from homology"/>
<evidence type="ECO:0000256" key="11">
    <source>
        <dbReference type="SAM" id="Phobius"/>
    </source>
</evidence>
<comment type="caution">
    <text evidence="12">The sequence shown here is derived from an EMBL/GenBank/DDBJ whole genome shotgun (WGS) entry which is preliminary data.</text>
</comment>
<evidence type="ECO:0000256" key="4">
    <source>
        <dbReference type="ARBA" id="ARBA00012238"/>
    </source>
</evidence>
<dbReference type="PANTHER" id="PTHR11742">
    <property type="entry name" value="MANNOSYL-OLIGOSACCHARIDE ALPHA-1,2-MANNOSIDASE-RELATED"/>
    <property type="match status" value="1"/>
</dbReference>
<evidence type="ECO:0000256" key="3">
    <source>
        <dbReference type="ARBA" id="ARBA00007658"/>
    </source>
</evidence>
<dbReference type="Gene3D" id="1.50.10.10">
    <property type="match status" value="1"/>
</dbReference>
<evidence type="ECO:0000256" key="5">
    <source>
        <dbReference type="ARBA" id="ARBA00022723"/>
    </source>
</evidence>
<evidence type="ECO:0000256" key="7">
    <source>
        <dbReference type="ARBA" id="ARBA00022837"/>
    </source>
</evidence>
<feature type="non-terminal residue" evidence="12">
    <location>
        <position position="172"/>
    </location>
</feature>
<dbReference type="EMBL" id="JASJQH010009219">
    <property type="protein sequence ID" value="KAK9680534.1"/>
    <property type="molecule type" value="Genomic_DNA"/>
</dbReference>
<dbReference type="InterPro" id="IPR050749">
    <property type="entry name" value="Glycosyl_Hydrolase_47"/>
</dbReference>
<comment type="catalytic activity">
    <reaction evidence="9">
        <text>N(4)-(alpha-D-Man-(1-&gt;2)-alpha-D-Man-(1-&gt;2)-alpha-D-Man-(1-&gt;3)-[alpha-D-Man-(1-&gt;3)-[alpha-D-Man-(1-&gt;2)-alpha-D-Man-(1-&gt;6)]-alpha-D-Man-(1-&gt;6)]-beta-D-Man-(1-&gt;4)-beta-D-GlcNAc-(1-&gt;4)-beta-D-GlcNAc)-L-asparaginyl-[protein] (N-glucan mannose isomer 8A1,2,3B1,3) + 3 H2O = N(4)-(alpha-D-Man-(1-&gt;3)-[alpha-D-Man-(1-&gt;3)-[alpha-D-Man-(1-&gt;6)]-alpha-D-Man-(1-&gt;6)]-beta-D-Man-(1-&gt;4)-beta-D-GlcNAc-(1-&gt;4)-beta-D-GlcNAc)-L-asparaginyl-[protein] (N-glucan mannose isomer 5A1,2) + 3 beta-D-mannose</text>
        <dbReference type="Rhea" id="RHEA:56028"/>
        <dbReference type="Rhea" id="RHEA-COMP:14358"/>
        <dbReference type="Rhea" id="RHEA-COMP:14367"/>
        <dbReference type="ChEBI" id="CHEBI:15377"/>
        <dbReference type="ChEBI" id="CHEBI:28563"/>
        <dbReference type="ChEBI" id="CHEBI:59087"/>
        <dbReference type="ChEBI" id="CHEBI:60628"/>
        <dbReference type="EC" id="3.2.1.113"/>
    </reaction>
</comment>
<keyword evidence="7" id="KW-0106">Calcium</keyword>
<keyword evidence="8" id="KW-1015">Disulfide bond</keyword>
<evidence type="ECO:0000256" key="10">
    <source>
        <dbReference type="ARBA" id="ARBA00048605"/>
    </source>
</evidence>
<reference evidence="12 13" key="1">
    <citation type="submission" date="2023-04" db="EMBL/GenBank/DDBJ databases">
        <title>Genome of Basidiobolus ranarum AG-B5.</title>
        <authorList>
            <person name="Stajich J.E."/>
            <person name="Carter-House D."/>
            <person name="Gryganskyi A."/>
        </authorList>
    </citation>
    <scope>NUCLEOTIDE SEQUENCE [LARGE SCALE GENOMIC DNA]</scope>
    <source>
        <strain evidence="12 13">AG-B5</strain>
    </source>
</reference>
<keyword evidence="5" id="KW-0479">Metal-binding</keyword>
<evidence type="ECO:0000256" key="8">
    <source>
        <dbReference type="ARBA" id="ARBA00023157"/>
    </source>
</evidence>
<feature type="transmembrane region" description="Helical" evidence="11">
    <location>
        <begin position="35"/>
        <end position="53"/>
    </location>
</feature>
<dbReference type="PANTHER" id="PTHR11742:SF55">
    <property type="entry name" value="ENDOPLASMIC RETICULUM MANNOSYL-OLIGOSACCHARIDE 1,2-ALPHA-MANNOSIDASE"/>
    <property type="match status" value="1"/>
</dbReference>
<keyword evidence="11" id="KW-0472">Membrane</keyword>
<comment type="catalytic activity">
    <reaction evidence="10">
        <text>N(4)-(alpha-D-Man-(1-&gt;2)-alpha-D-Man-(1-&gt;2)-alpha-D-Man-(1-&gt;3)-[alpha-D-Man-(1-&gt;2)-alpha-D-Man-(1-&gt;3)-[alpha-D-Man-(1-&gt;2)-alpha-D-Man-(1-&gt;6)]-alpha-D-Man-(1-&gt;6)]-beta-D-Man-(1-&gt;4)-beta-D-GlcNAc-(1-&gt;4)-beta-D-GlcNAc)-L-asparaginyl-[protein] (N-glucan mannose isomer 9A1,2,3B1,2,3) + 4 H2O = N(4)-(alpha-D-Man-(1-&gt;3)-[alpha-D-Man-(1-&gt;3)-[alpha-D-Man-(1-&gt;6)]-alpha-D-Man-(1-&gt;6)]-beta-D-Man-(1-&gt;4)-beta-D-GlcNAc-(1-&gt;4)-beta-D-GlcNAc)-L-asparaginyl-[protein] (N-glucan mannose isomer 5A1,2) + 4 beta-D-mannose</text>
        <dbReference type="Rhea" id="RHEA:56008"/>
        <dbReference type="Rhea" id="RHEA-COMP:14356"/>
        <dbReference type="Rhea" id="RHEA-COMP:14367"/>
        <dbReference type="ChEBI" id="CHEBI:15377"/>
        <dbReference type="ChEBI" id="CHEBI:28563"/>
        <dbReference type="ChEBI" id="CHEBI:59087"/>
        <dbReference type="ChEBI" id="CHEBI:139493"/>
        <dbReference type="EC" id="3.2.1.113"/>
    </reaction>
</comment>
<comment type="similarity">
    <text evidence="3">Belongs to the glycosyl hydrolase 47 family.</text>
</comment>
<organism evidence="12 13">
    <name type="scientific">Basidiobolus ranarum</name>
    <dbReference type="NCBI Taxonomy" id="34480"/>
    <lineage>
        <taxon>Eukaryota</taxon>
        <taxon>Fungi</taxon>
        <taxon>Fungi incertae sedis</taxon>
        <taxon>Zoopagomycota</taxon>
        <taxon>Entomophthoromycotina</taxon>
        <taxon>Basidiobolomycetes</taxon>
        <taxon>Basidiobolales</taxon>
        <taxon>Basidiobolaceae</taxon>
        <taxon>Basidiobolus</taxon>
    </lineage>
</organism>
<keyword evidence="11" id="KW-1133">Transmembrane helix</keyword>
<keyword evidence="13" id="KW-1185">Reference proteome</keyword>
<protein>
    <recommendedName>
        <fullName evidence="4">mannosyl-oligosaccharide 1,2-alpha-mannosidase</fullName>
        <ecNumber evidence="4">3.2.1.113</ecNumber>
    </recommendedName>
</protein>
<dbReference type="Pfam" id="PF01532">
    <property type="entry name" value="Glyco_hydro_47"/>
    <property type="match status" value="1"/>
</dbReference>
<name>A0ABR2VNH9_9FUNG</name>
<evidence type="ECO:0000256" key="9">
    <source>
        <dbReference type="ARBA" id="ARBA00047669"/>
    </source>
</evidence>
<evidence type="ECO:0000256" key="6">
    <source>
        <dbReference type="ARBA" id="ARBA00022801"/>
    </source>
</evidence>
<dbReference type="SUPFAM" id="SSF48225">
    <property type="entry name" value="Seven-hairpin glycosidases"/>
    <property type="match status" value="1"/>
</dbReference>
<gene>
    <name evidence="12" type="ORF">K7432_015910</name>
</gene>
<comment type="cofactor">
    <cofactor evidence="1">
        <name>Ca(2+)</name>
        <dbReference type="ChEBI" id="CHEBI:29108"/>
    </cofactor>
</comment>